<dbReference type="RefSeq" id="WP_248651478.1">
    <property type="nucleotide sequence ID" value="NZ_CP096659.1"/>
</dbReference>
<dbReference type="InterPro" id="IPR055896">
    <property type="entry name" value="DUF7473"/>
</dbReference>
<keyword evidence="3" id="KW-1185">Reference proteome</keyword>
<feature type="transmembrane region" description="Helical" evidence="1">
    <location>
        <begin position="34"/>
        <end position="53"/>
    </location>
</feature>
<keyword evidence="1" id="KW-1133">Transmembrane helix</keyword>
<dbReference type="Pfam" id="PF24285">
    <property type="entry name" value="DUF7473"/>
    <property type="match status" value="1"/>
</dbReference>
<proteinExistence type="predicted"/>
<dbReference type="GeneID" id="72184542"/>
<gene>
    <name evidence="2" type="ORF">M0R89_05045</name>
</gene>
<accession>A0A8U0HXS0</accession>
<organism evidence="2 3">
    <name type="scientific">Halorussus limi</name>
    <dbReference type="NCBI Taxonomy" id="2938695"/>
    <lineage>
        <taxon>Archaea</taxon>
        <taxon>Methanobacteriati</taxon>
        <taxon>Methanobacteriota</taxon>
        <taxon>Stenosarchaea group</taxon>
        <taxon>Halobacteria</taxon>
        <taxon>Halobacteriales</taxon>
        <taxon>Haladaptataceae</taxon>
        <taxon>Halorussus</taxon>
    </lineage>
</organism>
<reference evidence="2 3" key="1">
    <citation type="submission" date="2022-04" db="EMBL/GenBank/DDBJ databases">
        <title>Diverse halophilic archaea isolated from saline environments.</title>
        <authorList>
            <person name="Cui H.-L."/>
        </authorList>
    </citation>
    <scope>NUCLEOTIDE SEQUENCE [LARGE SCALE GENOMIC DNA]</scope>
    <source>
        <strain evidence="2 3">XZYJT49</strain>
    </source>
</reference>
<keyword evidence="1" id="KW-0472">Membrane</keyword>
<feature type="transmembrane region" description="Helical" evidence="1">
    <location>
        <begin position="84"/>
        <end position="106"/>
    </location>
</feature>
<name>A0A8U0HXS0_9EURY</name>
<dbReference type="EMBL" id="CP096659">
    <property type="protein sequence ID" value="UPV75436.1"/>
    <property type="molecule type" value="Genomic_DNA"/>
</dbReference>
<protein>
    <submittedName>
        <fullName evidence="2">Uncharacterized protein</fullName>
    </submittedName>
</protein>
<sequence>MAVPIVALVGTFLLAVLFYGVTAHIAARYVLGDVPILRAFVVGVVPAIISFALQAYHPGVVILVSATADFFTIRAVYRLKYRTAVVVAMAHYTVSALAGITIFNLVRLLSTAPV</sequence>
<evidence type="ECO:0000313" key="3">
    <source>
        <dbReference type="Proteomes" id="UP000830729"/>
    </source>
</evidence>
<dbReference type="KEGG" id="halx:M0R89_05045"/>
<evidence type="ECO:0000256" key="1">
    <source>
        <dbReference type="SAM" id="Phobius"/>
    </source>
</evidence>
<keyword evidence="1" id="KW-0812">Transmembrane</keyword>
<evidence type="ECO:0000313" key="2">
    <source>
        <dbReference type="EMBL" id="UPV75436.1"/>
    </source>
</evidence>
<dbReference type="Proteomes" id="UP000830729">
    <property type="component" value="Chromosome"/>
</dbReference>
<feature type="transmembrane region" description="Helical" evidence="1">
    <location>
        <begin position="6"/>
        <end position="27"/>
    </location>
</feature>
<dbReference type="AlphaFoldDB" id="A0A8U0HXS0"/>